<organism evidence="1 2">
    <name type="scientific">Acacia crassicarpa</name>
    <name type="common">northern wattle</name>
    <dbReference type="NCBI Taxonomy" id="499986"/>
    <lineage>
        <taxon>Eukaryota</taxon>
        <taxon>Viridiplantae</taxon>
        <taxon>Streptophyta</taxon>
        <taxon>Embryophyta</taxon>
        <taxon>Tracheophyta</taxon>
        <taxon>Spermatophyta</taxon>
        <taxon>Magnoliopsida</taxon>
        <taxon>eudicotyledons</taxon>
        <taxon>Gunneridae</taxon>
        <taxon>Pentapetalae</taxon>
        <taxon>rosids</taxon>
        <taxon>fabids</taxon>
        <taxon>Fabales</taxon>
        <taxon>Fabaceae</taxon>
        <taxon>Caesalpinioideae</taxon>
        <taxon>mimosoid clade</taxon>
        <taxon>Acacieae</taxon>
        <taxon>Acacia</taxon>
    </lineage>
</organism>
<dbReference type="AlphaFoldDB" id="A0AAE1KKV3"/>
<proteinExistence type="predicted"/>
<protein>
    <submittedName>
        <fullName evidence="1">Uncharacterized protein</fullName>
    </submittedName>
</protein>
<evidence type="ECO:0000313" key="2">
    <source>
        <dbReference type="Proteomes" id="UP001293593"/>
    </source>
</evidence>
<evidence type="ECO:0000313" key="1">
    <source>
        <dbReference type="EMBL" id="KAK4276500.1"/>
    </source>
</evidence>
<name>A0AAE1KKV3_9FABA</name>
<dbReference type="EMBL" id="JAWXYG010000003">
    <property type="protein sequence ID" value="KAK4276500.1"/>
    <property type="molecule type" value="Genomic_DNA"/>
</dbReference>
<reference evidence="1" key="1">
    <citation type="submission" date="2023-10" db="EMBL/GenBank/DDBJ databases">
        <title>Chromosome-level genome of the transformable northern wattle, Acacia crassicarpa.</title>
        <authorList>
            <person name="Massaro I."/>
            <person name="Sinha N.R."/>
            <person name="Poethig S."/>
            <person name="Leichty A.R."/>
        </authorList>
    </citation>
    <scope>NUCLEOTIDE SEQUENCE</scope>
    <source>
        <strain evidence="1">Acra3RX</strain>
        <tissue evidence="1">Leaf</tissue>
    </source>
</reference>
<sequence>MHNQSGELFPLWNCEFVFSFYAPYVAQQIISTPISFLNTSDRIVWTGNASGNYQITFDAELQVAKGDHDVMHSSSTLRISHDGCRPVGQSFSTNSIFYPDMKGGSVIKVNLSKLSNFLDC</sequence>
<gene>
    <name evidence="1" type="ORF">QN277_014641</name>
</gene>
<dbReference type="Proteomes" id="UP001293593">
    <property type="component" value="Unassembled WGS sequence"/>
</dbReference>
<keyword evidence="2" id="KW-1185">Reference proteome</keyword>
<comment type="caution">
    <text evidence="1">The sequence shown here is derived from an EMBL/GenBank/DDBJ whole genome shotgun (WGS) entry which is preliminary data.</text>
</comment>
<accession>A0AAE1KKV3</accession>